<comment type="caution">
    <text evidence="1">The sequence shown here is derived from an EMBL/GenBank/DDBJ whole genome shotgun (WGS) entry which is preliminary data.</text>
</comment>
<evidence type="ECO:0000313" key="2">
    <source>
        <dbReference type="Proteomes" id="UP001157502"/>
    </source>
</evidence>
<organism evidence="1 2">
    <name type="scientific">Dallia pectoralis</name>
    <name type="common">Alaska blackfish</name>
    <dbReference type="NCBI Taxonomy" id="75939"/>
    <lineage>
        <taxon>Eukaryota</taxon>
        <taxon>Metazoa</taxon>
        <taxon>Chordata</taxon>
        <taxon>Craniata</taxon>
        <taxon>Vertebrata</taxon>
        <taxon>Euteleostomi</taxon>
        <taxon>Actinopterygii</taxon>
        <taxon>Neopterygii</taxon>
        <taxon>Teleostei</taxon>
        <taxon>Protacanthopterygii</taxon>
        <taxon>Esociformes</taxon>
        <taxon>Umbridae</taxon>
        <taxon>Dallia</taxon>
    </lineage>
</organism>
<dbReference type="Proteomes" id="UP001157502">
    <property type="component" value="Chromosome 22"/>
</dbReference>
<keyword evidence="2" id="KW-1185">Reference proteome</keyword>
<reference evidence="1" key="1">
    <citation type="submission" date="2021-05" db="EMBL/GenBank/DDBJ databases">
        <authorList>
            <person name="Pan Q."/>
            <person name="Jouanno E."/>
            <person name="Zahm M."/>
            <person name="Klopp C."/>
            <person name="Cabau C."/>
            <person name="Louis A."/>
            <person name="Berthelot C."/>
            <person name="Parey E."/>
            <person name="Roest Crollius H."/>
            <person name="Montfort J."/>
            <person name="Robinson-Rechavi M."/>
            <person name="Bouchez O."/>
            <person name="Lampietro C."/>
            <person name="Lopez Roques C."/>
            <person name="Donnadieu C."/>
            <person name="Postlethwait J."/>
            <person name="Bobe J."/>
            <person name="Dillon D."/>
            <person name="Chandos A."/>
            <person name="von Hippel F."/>
            <person name="Guiguen Y."/>
        </authorList>
    </citation>
    <scope>NUCLEOTIDE SEQUENCE</scope>
    <source>
        <strain evidence="1">YG-Jan2019</strain>
    </source>
</reference>
<name>A0ACC2FUL5_DALPE</name>
<gene>
    <name evidence="1" type="ORF">DPEC_G00254570</name>
</gene>
<sequence>MIGTVQGPPLDTTWASISVHILARITSTWSNLQIAKGRRTVINSRLIVISQHTSAGRPISRRLLFLGLPQWYSCFFFLMWPPLCASWDLGAVVEVVPGVAALYLYRSRCSLDHPEDPDVDLVTWHHCSGLVVLWFWYSCTILLIYNLMYGS</sequence>
<dbReference type="EMBL" id="CM055749">
    <property type="protein sequence ID" value="KAJ7994925.1"/>
    <property type="molecule type" value="Genomic_DNA"/>
</dbReference>
<evidence type="ECO:0000313" key="1">
    <source>
        <dbReference type="EMBL" id="KAJ7994925.1"/>
    </source>
</evidence>
<accession>A0ACC2FUL5</accession>
<proteinExistence type="predicted"/>
<protein>
    <submittedName>
        <fullName evidence="1">Uncharacterized protein</fullName>
    </submittedName>
</protein>